<accession>A0A5B0Q3A4</accession>
<sequence>MSNRLSTEDILSTIPPGVNPFTYLLNLITPQFLVPFSRFTTAILIIFFIFHLLIAIFCLVLLVLPYLRGIKRSQWLFKRLYIQNHSGENVYETPLLFVNTGILMAISQFIGSIAAQAFIFIQIKTSHSSDYALKSPLASPMGVMFMCEVLIYWSLSHCFLVTIYYDRKTHGEITQGTRTWISPPAVINFVFLSFPIFVVAATIALFTWLSSGFTHFMVAAVKVLDALRQGSSAWDQLKVPSTSSEEKLHLTTQLIQVVSEAKNFTTDVNIRSKNLINCFHLVQCVLLIIICTTSLVFIVSFWVLVHKFRRRHRQSDKASSRSIYLRRWGKRNNSRNASGEQSTTSSNLNPSFIDVVKSDRQFLHLALRAISIIIAMLTTISLLLLGIIRTADVVKYPYWRGLSTWLTTVSGTWAAIPIAWQCWRLYQEQSGGASQSLSNSNDTALIGVPGSKNADPGRPTQDGAETIEIKIELDPKAIHPTETFEKE</sequence>
<evidence type="ECO:0000313" key="4">
    <source>
        <dbReference type="Proteomes" id="UP000324748"/>
    </source>
</evidence>
<keyword evidence="1" id="KW-1133">Transmembrane helix</keyword>
<gene>
    <name evidence="2" type="ORF">PGT21_020242</name>
    <name evidence="3" type="ORF">PGTUg99_018430</name>
</gene>
<feature type="transmembrane region" description="Helical" evidence="1">
    <location>
        <begin position="280"/>
        <end position="305"/>
    </location>
</feature>
<dbReference type="Proteomes" id="UP000325313">
    <property type="component" value="Unassembled WGS sequence"/>
</dbReference>
<keyword evidence="1" id="KW-0812">Transmembrane</keyword>
<feature type="transmembrane region" description="Helical" evidence="1">
    <location>
        <begin position="402"/>
        <end position="420"/>
    </location>
</feature>
<feature type="transmembrane region" description="Helical" evidence="1">
    <location>
        <begin position="143"/>
        <end position="165"/>
    </location>
</feature>
<organism evidence="2 4">
    <name type="scientific">Puccinia graminis f. sp. tritici</name>
    <dbReference type="NCBI Taxonomy" id="56615"/>
    <lineage>
        <taxon>Eukaryota</taxon>
        <taxon>Fungi</taxon>
        <taxon>Dikarya</taxon>
        <taxon>Basidiomycota</taxon>
        <taxon>Pucciniomycotina</taxon>
        <taxon>Pucciniomycetes</taxon>
        <taxon>Pucciniales</taxon>
        <taxon>Pucciniaceae</taxon>
        <taxon>Puccinia</taxon>
    </lineage>
</organism>
<keyword evidence="1" id="KW-0472">Membrane</keyword>
<comment type="caution">
    <text evidence="2">The sequence shown here is derived from an EMBL/GenBank/DDBJ whole genome shotgun (WGS) entry which is preliminary data.</text>
</comment>
<feature type="transmembrane region" description="Helical" evidence="1">
    <location>
        <begin position="365"/>
        <end position="390"/>
    </location>
</feature>
<dbReference type="OrthoDB" id="2509728at2759"/>
<keyword evidence="4" id="KW-1185">Reference proteome</keyword>
<evidence type="ECO:0000313" key="2">
    <source>
        <dbReference type="EMBL" id="KAA1107627.1"/>
    </source>
</evidence>
<feature type="transmembrane region" description="Helical" evidence="1">
    <location>
        <begin position="186"/>
        <end position="209"/>
    </location>
</feature>
<feature type="transmembrane region" description="Helical" evidence="1">
    <location>
        <begin position="102"/>
        <end position="123"/>
    </location>
</feature>
<dbReference type="AlphaFoldDB" id="A0A5B0Q3A4"/>
<reference evidence="4 5" key="1">
    <citation type="submission" date="2019-05" db="EMBL/GenBank/DDBJ databases">
        <title>Emergence of the Ug99 lineage of the wheat stem rust pathogen through somatic hybridization.</title>
        <authorList>
            <person name="Li F."/>
            <person name="Upadhyaya N.M."/>
            <person name="Sperschneider J."/>
            <person name="Matny O."/>
            <person name="Nguyen-Phuc H."/>
            <person name="Mago R."/>
            <person name="Raley C."/>
            <person name="Miller M.E."/>
            <person name="Silverstein K.A.T."/>
            <person name="Henningsen E."/>
            <person name="Hirsch C.D."/>
            <person name="Visser B."/>
            <person name="Pretorius Z.A."/>
            <person name="Steffenson B.J."/>
            <person name="Schwessinger B."/>
            <person name="Dodds P.N."/>
            <person name="Figueroa M."/>
        </authorList>
    </citation>
    <scope>NUCLEOTIDE SEQUENCE [LARGE SCALE GENOMIC DNA]</scope>
    <source>
        <strain evidence="2">21-0</strain>
        <strain evidence="3 5">Ug99</strain>
    </source>
</reference>
<evidence type="ECO:0000313" key="5">
    <source>
        <dbReference type="Proteomes" id="UP000325313"/>
    </source>
</evidence>
<protein>
    <submittedName>
        <fullName evidence="2">Uncharacterized protein</fullName>
    </submittedName>
</protein>
<dbReference type="EMBL" id="VSWC01000029">
    <property type="protein sequence ID" value="KAA1107627.1"/>
    <property type="molecule type" value="Genomic_DNA"/>
</dbReference>
<evidence type="ECO:0000256" key="1">
    <source>
        <dbReference type="SAM" id="Phobius"/>
    </source>
</evidence>
<name>A0A5B0Q3A4_PUCGR</name>
<evidence type="ECO:0000313" key="3">
    <source>
        <dbReference type="EMBL" id="KAA1124576.1"/>
    </source>
</evidence>
<dbReference type="EMBL" id="VDEP01000203">
    <property type="protein sequence ID" value="KAA1124576.1"/>
    <property type="molecule type" value="Genomic_DNA"/>
</dbReference>
<dbReference type="Proteomes" id="UP000324748">
    <property type="component" value="Unassembled WGS sequence"/>
</dbReference>
<feature type="transmembrane region" description="Helical" evidence="1">
    <location>
        <begin position="42"/>
        <end position="67"/>
    </location>
</feature>
<proteinExistence type="predicted"/>